<proteinExistence type="predicted"/>
<dbReference type="SUPFAM" id="SSF49299">
    <property type="entry name" value="PKD domain"/>
    <property type="match status" value="13"/>
</dbReference>
<dbReference type="InterPro" id="IPR013783">
    <property type="entry name" value="Ig-like_fold"/>
</dbReference>
<feature type="domain" description="PKD" evidence="7">
    <location>
        <begin position="1104"/>
        <end position="1154"/>
    </location>
</feature>
<accession>A0ABR7MD90</accession>
<feature type="domain" description="PKD" evidence="7">
    <location>
        <begin position="111"/>
        <end position="182"/>
    </location>
</feature>
<feature type="domain" description="PKD" evidence="7">
    <location>
        <begin position="1190"/>
        <end position="1235"/>
    </location>
</feature>
<dbReference type="RefSeq" id="WP_187258309.1">
    <property type="nucleotide sequence ID" value="NZ_JBHULF010000005.1"/>
</dbReference>
<dbReference type="PROSITE" id="PS50093">
    <property type="entry name" value="PKD"/>
    <property type="match status" value="12"/>
</dbReference>
<organism evidence="8 9">
    <name type="scientific">Flavihumibacter stibioxidans</name>
    <dbReference type="NCBI Taxonomy" id="1834163"/>
    <lineage>
        <taxon>Bacteria</taxon>
        <taxon>Pseudomonadati</taxon>
        <taxon>Bacteroidota</taxon>
        <taxon>Chitinophagia</taxon>
        <taxon>Chitinophagales</taxon>
        <taxon>Chitinophagaceae</taxon>
        <taxon>Flavihumibacter</taxon>
    </lineage>
</organism>
<keyword evidence="9" id="KW-1185">Reference proteome</keyword>
<evidence type="ECO:0000313" key="9">
    <source>
        <dbReference type="Proteomes" id="UP000765802"/>
    </source>
</evidence>
<dbReference type="EMBL" id="MBUA01000030">
    <property type="protein sequence ID" value="MBC6492990.1"/>
    <property type="molecule type" value="Genomic_DNA"/>
</dbReference>
<feature type="domain" description="PKD" evidence="7">
    <location>
        <begin position="1279"/>
        <end position="1315"/>
    </location>
</feature>
<evidence type="ECO:0000313" key="8">
    <source>
        <dbReference type="EMBL" id="MBC6492990.1"/>
    </source>
</evidence>
<keyword evidence="5" id="KW-0472">Membrane</keyword>
<keyword evidence="4" id="KW-1133">Transmembrane helix</keyword>
<sequence>MVFHFRTLILFLCLASLCLLCPAIVSAQVKADFNAGKTGGCAPLVVAFTNTSTGVSPAATYEWQFGNGNKAVIASPSSIFPDEGAYTVTLTVRDGSQTSTISKTIQVFKPPVVDFESSIIKGCFPLEVQFSAKALAGDGDIADYFWDFGDGNVLSTREASISHTFTSAGNRSVSLTVTNSGGCQSTLLKENILQVLPETRAVFSPEKSFICSVSDPVTFVNGSVGPGQLTYTWDFGDGTTSTEKNPSHVFKDKGEFFTKLTVTSSEGCTHTTTLSEAINVANFVTDFRVDDSLCTWPSMQFTNLSTPGASQVTWNFGDGFDYPAWIGQEMYYQFPTPGNHTVTLTNQFGECRQSVSKVLAIRQSPELKGFIMDFAHPCGGPVEVTFRDTTASAVKWEWDMEYHGADSGNNSRKVNYEYQGTFRATLRLKDAYGCRAEVHQYVDTRKPYAELRMTNLDAEPWERGSCGPMKVRFEAVTQEIIRTYLWDFGDGTTSTEASPEHVYTKEGNYRPKLTFTTDKGCTNEALLDGSLAIRDPFKADFTVSATEICGNTPFILEDKTVNNDFMYNYVDFGDGTIVQGYSYQRRFEHKYQEEGVYSVKLISTDLFCADTIVKEALVKVTAPFPRISEVINTCDGTRGLVTFRQNSALTDSWTWDFGDGTVVNLNQEQESIQHKYKNSGWYLAKLTTKRGACTVSDSIGVTVLLKQQPLLTINKSIACWREDHVEFKISNVEKNPRNTGYYFGYSTPRWQHSDGTELVPFSLDNDPGVSLRENTPEYILFTRKGFDRTKKDVQVILYSQGFGCYDTTNIVPISFRGPVADFRRVTPDICKSGNTITIEDLSGGTGNAPIVKREQIWWYGNYETVPQQQLYSREFQWPGSYYVAHKVTDADGCIDIKGEMLDLQFSELKAGFLPSATTISPGSTISFQNNSSSSDPVNTSYQWTFGDGTGSASVSPDKTYSRPGTYQVRLIARNTLSGCADTASQSILVKYINAAFSINASFVSNSSCPPVLVQFTNHSSNASRYSWDFGDGTVVENVFNPSHVYTKPGFYLVTLNTWSDNGTKYTTIDSVRIRSMSADLAADLLRGCTEQTITLSSDASNVQSYHWDFGDGTLAQTTDSFSVHHYRYPGIYTPLLVVTDASGCSASVKLDQQVVIDDLQVTLPNPGASFCAPKQLLFDPVISSITGEVSPDQLSYHWNFGTGNPADTSQLKSPSFAYQSAGTYEVKLLVKSSAGCRKEVGATLKAFQGLGGLITAPQEICEDGSVLFRASTQLPGQPSYNWIFEDGSRSSQQQPPARNYNEPGSFLVKLVVDNNGCSDTVLHQLEVRGKPRLVLSQKDITLCEGIPVSLTVSGAVRYAWSPAAGLNTTSGSEVVVSPQADTRYIVTGTNEFNCSNTDSAEITVIRPFSLQVNPVISVCEGEVVQLSAAGAVSYQWINQTNGLSNTGIANPRVRPDSTITYTVVGTGEGSCFNDTSDITVRVLPLPVIDAGADMELQPGSNYLIRTKSGSNVVSWRWEPSDFLSCTTCPAPETRPQWPITYRVTAATADGCVATDTVSFTVLCNDSRIYIPNAFTPNADGKNEGFRIRADGVTQVNYIMVYNRFGQKVFERKNFQVNDQEAVWDGRFNGSAVPSGAYVYMIEFQCMDQRFQRKGSVVVLY</sequence>
<keyword evidence="3" id="KW-0677">Repeat</keyword>
<keyword evidence="2" id="KW-0812">Transmembrane</keyword>
<feature type="signal peptide" evidence="6">
    <location>
        <begin position="1"/>
        <end position="27"/>
    </location>
</feature>
<evidence type="ECO:0000256" key="1">
    <source>
        <dbReference type="ARBA" id="ARBA00004141"/>
    </source>
</evidence>
<feature type="chain" id="PRO_5046107980" description="PKD domain-containing protein" evidence="6">
    <location>
        <begin position="28"/>
        <end position="1660"/>
    </location>
</feature>
<dbReference type="PANTHER" id="PTHR46730:SF4">
    <property type="entry name" value="POLYCYSTIC KIDNEY DISEASE PROTEIN 1-LIKE 1"/>
    <property type="match status" value="1"/>
</dbReference>
<feature type="domain" description="PKD" evidence="7">
    <location>
        <begin position="571"/>
        <end position="605"/>
    </location>
</feature>
<keyword evidence="6" id="KW-0732">Signal</keyword>
<evidence type="ECO:0000256" key="5">
    <source>
        <dbReference type="ARBA" id="ARBA00023136"/>
    </source>
</evidence>
<feature type="domain" description="PKD" evidence="7">
    <location>
        <begin position="29"/>
        <end position="107"/>
    </location>
</feature>
<evidence type="ECO:0000256" key="4">
    <source>
        <dbReference type="ARBA" id="ARBA00022989"/>
    </source>
</evidence>
<name>A0ABR7MD90_9BACT</name>
<evidence type="ECO:0000256" key="3">
    <source>
        <dbReference type="ARBA" id="ARBA00022737"/>
    </source>
</evidence>
<dbReference type="Pfam" id="PF13585">
    <property type="entry name" value="CHU_C"/>
    <property type="match status" value="1"/>
</dbReference>
<dbReference type="InterPro" id="IPR000601">
    <property type="entry name" value="PKD_dom"/>
</dbReference>
<reference evidence="8 9" key="1">
    <citation type="submission" date="2016-07" db="EMBL/GenBank/DDBJ databases">
        <title>Genome analysis of Flavihumibacter stibioxidans YS-17.</title>
        <authorList>
            <person name="Shi K."/>
            <person name="Han Y."/>
            <person name="Wang G."/>
        </authorList>
    </citation>
    <scope>NUCLEOTIDE SEQUENCE [LARGE SCALE GENOMIC DNA]</scope>
    <source>
        <strain evidence="8 9">YS-17</strain>
    </source>
</reference>
<feature type="domain" description="PKD" evidence="7">
    <location>
        <begin position="212"/>
        <end position="280"/>
    </location>
</feature>
<dbReference type="Proteomes" id="UP000765802">
    <property type="component" value="Unassembled WGS sequence"/>
</dbReference>
<feature type="domain" description="PKD" evidence="7">
    <location>
        <begin position="1019"/>
        <end position="1080"/>
    </location>
</feature>
<dbReference type="PANTHER" id="PTHR46730">
    <property type="entry name" value="POLYCYSTIN-1"/>
    <property type="match status" value="1"/>
</dbReference>
<dbReference type="Pfam" id="PF18911">
    <property type="entry name" value="PKD_4"/>
    <property type="match status" value="10"/>
</dbReference>
<feature type="domain" description="PKD" evidence="7">
    <location>
        <begin position="298"/>
        <end position="345"/>
    </location>
</feature>
<gene>
    <name evidence="8" type="ORF">BC349_18190</name>
</gene>
<feature type="domain" description="PKD" evidence="7">
    <location>
        <begin position="908"/>
        <end position="980"/>
    </location>
</feature>
<dbReference type="SMART" id="SM00089">
    <property type="entry name" value="PKD"/>
    <property type="match status" value="13"/>
</dbReference>
<evidence type="ECO:0000256" key="2">
    <source>
        <dbReference type="ARBA" id="ARBA00022692"/>
    </source>
</evidence>
<dbReference type="InterPro" id="IPR026341">
    <property type="entry name" value="T9SS_type_B"/>
</dbReference>
<feature type="domain" description="PKD" evidence="7">
    <location>
        <begin position="652"/>
        <end position="703"/>
    </location>
</feature>
<protein>
    <recommendedName>
        <fullName evidence="7">PKD domain-containing protein</fullName>
    </recommendedName>
</protein>
<feature type="domain" description="PKD" evidence="7">
    <location>
        <begin position="483"/>
        <end position="520"/>
    </location>
</feature>
<evidence type="ECO:0000259" key="7">
    <source>
        <dbReference type="PROSITE" id="PS50093"/>
    </source>
</evidence>
<dbReference type="NCBIfam" id="TIGR04131">
    <property type="entry name" value="Bac_Flav_CTERM"/>
    <property type="match status" value="1"/>
</dbReference>
<evidence type="ECO:0000256" key="6">
    <source>
        <dbReference type="SAM" id="SignalP"/>
    </source>
</evidence>
<comment type="caution">
    <text evidence="8">The sequence shown here is derived from an EMBL/GenBank/DDBJ whole genome shotgun (WGS) entry which is preliminary data.</text>
</comment>
<dbReference type="InterPro" id="IPR022409">
    <property type="entry name" value="PKD/Chitinase_dom"/>
</dbReference>
<comment type="subcellular location">
    <subcellularLocation>
        <location evidence="1">Membrane</location>
        <topology evidence="1">Multi-pass membrane protein</topology>
    </subcellularLocation>
</comment>
<dbReference type="InterPro" id="IPR035986">
    <property type="entry name" value="PKD_dom_sf"/>
</dbReference>
<dbReference type="Gene3D" id="2.60.40.10">
    <property type="entry name" value="Immunoglobulins"/>
    <property type="match status" value="13"/>
</dbReference>
<dbReference type="CDD" id="cd00146">
    <property type="entry name" value="PKD"/>
    <property type="match status" value="9"/>
</dbReference>